<dbReference type="GO" id="GO:0008270">
    <property type="term" value="F:zinc ion binding"/>
    <property type="evidence" value="ECO:0007669"/>
    <property type="project" value="InterPro"/>
</dbReference>
<dbReference type="Ensembl" id="ENSOKIT00005068794.1">
    <property type="protein sequence ID" value="ENSOKIP00005064710.1"/>
    <property type="gene ID" value="ENSOKIG00005027770.1"/>
</dbReference>
<evidence type="ECO:0000256" key="2">
    <source>
        <dbReference type="ARBA" id="ARBA00006576"/>
    </source>
</evidence>
<accession>A0A8C7HWR0</accession>
<evidence type="ECO:0000313" key="7">
    <source>
        <dbReference type="Ensembl" id="ENSOKIP00005064710.1"/>
    </source>
</evidence>
<evidence type="ECO:0000256" key="1">
    <source>
        <dbReference type="ARBA" id="ARBA00001947"/>
    </source>
</evidence>
<keyword evidence="3" id="KW-0479">Metal-binding</keyword>
<sequence length="168" mass="19006">LSQLAGHHSISHLHPQNQFFLWPPLLPGLIRRSLEAKEFAYCPYIRFRVEAALLAHGGKVFTGELSLCLLYLTVACYNLGACAETNTICKAGSEGYRNSIAIASDLIDQFISPCGGCRQFMTHTHTHFFKQPVCLWNVNCLINSENTPVWKHLLCIKYFLYFGQIIEI</sequence>
<feature type="domain" description="CMP/dCMP-type deaminase" evidence="6">
    <location>
        <begin position="24"/>
        <end position="149"/>
    </location>
</feature>
<evidence type="ECO:0000259" key="6">
    <source>
        <dbReference type="PROSITE" id="PS51747"/>
    </source>
</evidence>
<dbReference type="PANTHER" id="PTHR11644:SF24">
    <property type="entry name" value="CYTIDINE DEAMINASE"/>
    <property type="match status" value="1"/>
</dbReference>
<keyword evidence="4" id="KW-0378">Hydrolase</keyword>
<dbReference type="GO" id="GO:0072527">
    <property type="term" value="P:pyrimidine-containing compound metabolic process"/>
    <property type="evidence" value="ECO:0007669"/>
    <property type="project" value="UniProtKB-ARBA"/>
</dbReference>
<dbReference type="GO" id="GO:0055086">
    <property type="term" value="P:nucleobase-containing small molecule metabolic process"/>
    <property type="evidence" value="ECO:0007669"/>
    <property type="project" value="UniProtKB-ARBA"/>
</dbReference>
<dbReference type="Proteomes" id="UP000694557">
    <property type="component" value="Unassembled WGS sequence"/>
</dbReference>
<comment type="cofactor">
    <cofactor evidence="1">
        <name>Zn(2+)</name>
        <dbReference type="ChEBI" id="CHEBI:29105"/>
    </cofactor>
</comment>
<dbReference type="Gene3D" id="3.40.140.10">
    <property type="entry name" value="Cytidine Deaminase, domain 2"/>
    <property type="match status" value="1"/>
</dbReference>
<dbReference type="PANTHER" id="PTHR11644">
    <property type="entry name" value="CYTIDINE DEAMINASE"/>
    <property type="match status" value="1"/>
</dbReference>
<dbReference type="PROSITE" id="PS51747">
    <property type="entry name" value="CYT_DCMP_DEAMINASES_2"/>
    <property type="match status" value="1"/>
</dbReference>
<dbReference type="GO" id="GO:0004126">
    <property type="term" value="F:cytidine deaminase activity"/>
    <property type="evidence" value="ECO:0007669"/>
    <property type="project" value="UniProtKB-ARBA"/>
</dbReference>
<dbReference type="CDD" id="cd01283">
    <property type="entry name" value="cytidine_deaminase"/>
    <property type="match status" value="1"/>
</dbReference>
<dbReference type="InterPro" id="IPR002125">
    <property type="entry name" value="CMP_dCMP_dom"/>
</dbReference>
<dbReference type="AlphaFoldDB" id="A0A8C7HWR0"/>
<evidence type="ECO:0000256" key="4">
    <source>
        <dbReference type="ARBA" id="ARBA00022801"/>
    </source>
</evidence>
<proteinExistence type="inferred from homology"/>
<dbReference type="GO" id="GO:0005829">
    <property type="term" value="C:cytosol"/>
    <property type="evidence" value="ECO:0007669"/>
    <property type="project" value="TreeGrafter"/>
</dbReference>
<evidence type="ECO:0000256" key="3">
    <source>
        <dbReference type="ARBA" id="ARBA00022723"/>
    </source>
</evidence>
<dbReference type="PROSITE" id="PS00903">
    <property type="entry name" value="CYT_DCMP_DEAMINASES_1"/>
    <property type="match status" value="1"/>
</dbReference>
<dbReference type="GeneTree" id="ENSGT00390000000911"/>
<keyword evidence="8" id="KW-1185">Reference proteome</keyword>
<evidence type="ECO:0000313" key="8">
    <source>
        <dbReference type="Proteomes" id="UP000694557"/>
    </source>
</evidence>
<dbReference type="SUPFAM" id="SSF53927">
    <property type="entry name" value="Cytidine deaminase-like"/>
    <property type="match status" value="1"/>
</dbReference>
<keyword evidence="5" id="KW-0862">Zinc</keyword>
<name>A0A8C7HWR0_ONCKI</name>
<reference evidence="7" key="2">
    <citation type="submission" date="2025-09" db="UniProtKB">
        <authorList>
            <consortium name="Ensembl"/>
        </authorList>
    </citation>
    <scope>IDENTIFICATION</scope>
</reference>
<dbReference type="GO" id="GO:0042802">
    <property type="term" value="F:identical protein binding"/>
    <property type="evidence" value="ECO:0007669"/>
    <property type="project" value="UniProtKB-ARBA"/>
</dbReference>
<dbReference type="Pfam" id="PF00383">
    <property type="entry name" value="dCMP_cyt_deam_1"/>
    <property type="match status" value="1"/>
</dbReference>
<dbReference type="InterPro" id="IPR050202">
    <property type="entry name" value="Cyt/Deoxycyt_deaminase"/>
</dbReference>
<dbReference type="InterPro" id="IPR016193">
    <property type="entry name" value="Cytidine_deaminase-like"/>
</dbReference>
<comment type="similarity">
    <text evidence="2">Belongs to the cytidine and deoxycytidylate deaminase family.</text>
</comment>
<organism evidence="7 8">
    <name type="scientific">Oncorhynchus kisutch</name>
    <name type="common">Coho salmon</name>
    <name type="synonym">Salmo kisutch</name>
    <dbReference type="NCBI Taxonomy" id="8019"/>
    <lineage>
        <taxon>Eukaryota</taxon>
        <taxon>Metazoa</taxon>
        <taxon>Chordata</taxon>
        <taxon>Craniata</taxon>
        <taxon>Vertebrata</taxon>
        <taxon>Euteleostomi</taxon>
        <taxon>Actinopterygii</taxon>
        <taxon>Neopterygii</taxon>
        <taxon>Teleostei</taxon>
        <taxon>Protacanthopterygii</taxon>
        <taxon>Salmoniformes</taxon>
        <taxon>Salmonidae</taxon>
        <taxon>Salmoninae</taxon>
        <taxon>Oncorhynchus</taxon>
    </lineage>
</organism>
<protein>
    <submittedName>
        <fullName evidence="7">Cytidine deaminase b</fullName>
    </submittedName>
</protein>
<evidence type="ECO:0000256" key="5">
    <source>
        <dbReference type="ARBA" id="ARBA00022833"/>
    </source>
</evidence>
<dbReference type="InterPro" id="IPR016192">
    <property type="entry name" value="APOBEC/CMP_deaminase_Zn-bd"/>
</dbReference>
<reference evidence="7" key="1">
    <citation type="submission" date="2025-08" db="UniProtKB">
        <authorList>
            <consortium name="Ensembl"/>
        </authorList>
    </citation>
    <scope>IDENTIFICATION</scope>
</reference>